<reference evidence="3" key="1">
    <citation type="submission" date="2016-09" db="EMBL/GenBank/DDBJ databases">
        <authorList>
            <person name="Varghese N."/>
            <person name="Submissions S."/>
        </authorList>
    </citation>
    <scope>NUCLEOTIDE SEQUENCE [LARGE SCALE GENOMIC DNA]</scope>
    <source>
        <strain evidence="3">TNe-862</strain>
    </source>
</reference>
<evidence type="ECO:0000259" key="1">
    <source>
        <dbReference type="Pfam" id="PF13358"/>
    </source>
</evidence>
<dbReference type="GO" id="GO:0004519">
    <property type="term" value="F:endonuclease activity"/>
    <property type="evidence" value="ECO:0007669"/>
    <property type="project" value="UniProtKB-KW"/>
</dbReference>
<dbReference type="Proteomes" id="UP000198908">
    <property type="component" value="Unassembled WGS sequence"/>
</dbReference>
<keyword evidence="2" id="KW-0255">Endonuclease</keyword>
<dbReference type="STRING" id="416944.SAMN05421548_110154"/>
<proteinExistence type="predicted"/>
<dbReference type="Pfam" id="PF13358">
    <property type="entry name" value="DDE_3"/>
    <property type="match status" value="1"/>
</dbReference>
<organism evidence="2 3">
    <name type="scientific">Paraburkholderia lycopersici</name>
    <dbReference type="NCBI Taxonomy" id="416944"/>
    <lineage>
        <taxon>Bacteria</taxon>
        <taxon>Pseudomonadati</taxon>
        <taxon>Pseudomonadota</taxon>
        <taxon>Betaproteobacteria</taxon>
        <taxon>Burkholderiales</taxon>
        <taxon>Burkholderiaceae</taxon>
        <taxon>Paraburkholderia</taxon>
    </lineage>
</organism>
<sequence length="100" mass="11467">MLNGAVLATCKPRRRHQEFLSFLREIDKAVPAELDMRCIVNNYGGHKHPTVKAWLSARPPWHMHFILTYGPWLNQVERVLRVFALITGKAIRSGSFGSVR</sequence>
<dbReference type="InterPro" id="IPR038717">
    <property type="entry name" value="Tc1-like_DDE_dom"/>
</dbReference>
<dbReference type="EMBL" id="FMYQ01000010">
    <property type="protein sequence ID" value="SDC79733.1"/>
    <property type="molecule type" value="Genomic_DNA"/>
</dbReference>
<accession>A0A1G6PHU8</accession>
<name>A0A1G6PHU8_9BURK</name>
<evidence type="ECO:0000313" key="2">
    <source>
        <dbReference type="EMBL" id="SDC79733.1"/>
    </source>
</evidence>
<keyword evidence="3" id="KW-1185">Reference proteome</keyword>
<dbReference type="AlphaFoldDB" id="A0A1G6PHU8"/>
<feature type="domain" description="Tc1-like transposase DDE" evidence="1">
    <location>
        <begin position="6"/>
        <end position="83"/>
    </location>
</feature>
<gene>
    <name evidence="2" type="ORF">SAMN05421548_110154</name>
</gene>
<keyword evidence="2" id="KW-0378">Hydrolase</keyword>
<keyword evidence="2" id="KW-0540">Nuclease</keyword>
<evidence type="ECO:0000313" key="3">
    <source>
        <dbReference type="Proteomes" id="UP000198908"/>
    </source>
</evidence>
<protein>
    <submittedName>
        <fullName evidence="2">DDE superfamily endonuclease</fullName>
    </submittedName>
</protein>